<dbReference type="GO" id="GO:0004386">
    <property type="term" value="F:helicase activity"/>
    <property type="evidence" value="ECO:0007669"/>
    <property type="project" value="UniProtKB-KW"/>
</dbReference>
<name>J9G1F6_9ZZZZ</name>
<dbReference type="Gene3D" id="3.40.50.300">
    <property type="entry name" value="P-loop containing nucleotide triphosphate hydrolases"/>
    <property type="match status" value="1"/>
</dbReference>
<feature type="domain" description="UvrD-like helicase ATP-binding" evidence="5">
    <location>
        <begin position="5"/>
        <end position="147"/>
    </location>
</feature>
<dbReference type="InterPro" id="IPR014016">
    <property type="entry name" value="UvrD-like_ATP-bd"/>
</dbReference>
<dbReference type="GO" id="GO:0016787">
    <property type="term" value="F:hydrolase activity"/>
    <property type="evidence" value="ECO:0007669"/>
    <property type="project" value="UniProtKB-KW"/>
</dbReference>
<dbReference type="SUPFAM" id="SSF52540">
    <property type="entry name" value="P-loop containing nucleoside triphosphate hydrolases"/>
    <property type="match status" value="1"/>
</dbReference>
<feature type="non-terminal residue" evidence="6">
    <location>
        <position position="233"/>
    </location>
</feature>
<dbReference type="AlphaFoldDB" id="J9G1F6"/>
<evidence type="ECO:0000256" key="4">
    <source>
        <dbReference type="ARBA" id="ARBA00022840"/>
    </source>
</evidence>
<protein>
    <submittedName>
        <fullName evidence="6">ATP-dependent nuclease subunit A</fullName>
    </submittedName>
</protein>
<reference evidence="6" key="1">
    <citation type="journal article" date="2012" name="PLoS ONE">
        <title>Gene sets for utilization of primary and secondary nutrition supplies in the distal gut of endangered iberian lynx.</title>
        <authorList>
            <person name="Alcaide M."/>
            <person name="Messina E."/>
            <person name="Richter M."/>
            <person name="Bargiela R."/>
            <person name="Peplies J."/>
            <person name="Huws S.A."/>
            <person name="Newbold C.J."/>
            <person name="Golyshin P.N."/>
            <person name="Simon M.A."/>
            <person name="Lopez G."/>
            <person name="Yakimov M.M."/>
            <person name="Ferrer M."/>
        </authorList>
    </citation>
    <scope>NUCLEOTIDE SEQUENCE</scope>
</reference>
<organism evidence="6">
    <name type="scientific">gut metagenome</name>
    <dbReference type="NCBI Taxonomy" id="749906"/>
    <lineage>
        <taxon>unclassified sequences</taxon>
        <taxon>metagenomes</taxon>
        <taxon>organismal metagenomes</taxon>
    </lineage>
</organism>
<dbReference type="GO" id="GO:0005524">
    <property type="term" value="F:ATP binding"/>
    <property type="evidence" value="ECO:0007669"/>
    <property type="project" value="UniProtKB-KW"/>
</dbReference>
<feature type="non-terminal residue" evidence="6">
    <location>
        <position position="1"/>
    </location>
</feature>
<evidence type="ECO:0000256" key="3">
    <source>
        <dbReference type="ARBA" id="ARBA00022806"/>
    </source>
</evidence>
<keyword evidence="1" id="KW-0547">Nucleotide-binding</keyword>
<dbReference type="EMBL" id="AMCI01005700">
    <property type="protein sequence ID" value="EJW95637.1"/>
    <property type="molecule type" value="Genomic_DNA"/>
</dbReference>
<evidence type="ECO:0000256" key="2">
    <source>
        <dbReference type="ARBA" id="ARBA00022801"/>
    </source>
</evidence>
<dbReference type="InterPro" id="IPR027417">
    <property type="entry name" value="P-loop_NTPase"/>
</dbReference>
<evidence type="ECO:0000256" key="1">
    <source>
        <dbReference type="ARBA" id="ARBA00022741"/>
    </source>
</evidence>
<comment type="caution">
    <text evidence="6">The sequence shown here is derived from an EMBL/GenBank/DDBJ whole genome shotgun (WGS) entry which is preliminary data.</text>
</comment>
<keyword evidence="2" id="KW-0378">Hydrolase</keyword>
<evidence type="ECO:0000259" key="5">
    <source>
        <dbReference type="Pfam" id="PF00580"/>
    </source>
</evidence>
<proteinExistence type="predicted"/>
<accession>J9G1F6</accession>
<keyword evidence="3" id="KW-0347">Helicase</keyword>
<sequence length="233" mass="26997">PKNPVDLDRLLIMTFTRAAAGEMRERIAKALEQALYEDPDNEHLQRQTTLIHGAQITTIDGFCAYILRNYFHLIDLDPGYRTGDEGELKLIKEDVLSELLEEEYQKQEEDFQQFVECYAPGKSDEGLKDWILKVYEAAMSHPDPEKWLEESLSSYEEKTPEEFFDQPWMKLVWKTAAEELFQAQSLLEEGKLLCGQVDGPGHYEEALDSDLLLVRDLQETVKEQDYDKMAVLL</sequence>
<evidence type="ECO:0000313" key="6">
    <source>
        <dbReference type="EMBL" id="EJW95637.1"/>
    </source>
</evidence>
<dbReference type="Gene3D" id="6.10.250.2380">
    <property type="match status" value="1"/>
</dbReference>
<keyword evidence="4" id="KW-0067">ATP-binding</keyword>
<dbReference type="Pfam" id="PF00580">
    <property type="entry name" value="UvrD-helicase"/>
    <property type="match status" value="1"/>
</dbReference>
<gene>
    <name evidence="6" type="ORF">EVA_16256</name>
</gene>